<dbReference type="AlphaFoldDB" id="G8R4M1"/>
<reference evidence="2 3" key="1">
    <citation type="journal article" date="2012" name="Stand. Genomic Sci.">
        <title>Genome sequence of the orange-pigmented seawater bacterium Owenweeksia hongkongensis type strain (UST20020801(T)).</title>
        <authorList>
            <person name="Riedel T."/>
            <person name="Held B."/>
            <person name="Nolan M."/>
            <person name="Lucas S."/>
            <person name="Lapidus A."/>
            <person name="Tice H."/>
            <person name="Del Rio T.G."/>
            <person name="Cheng J.F."/>
            <person name="Han C."/>
            <person name="Tapia R."/>
            <person name="Goodwin L.A."/>
            <person name="Pitluck S."/>
            <person name="Liolios K."/>
            <person name="Mavromatis K."/>
            <person name="Pagani I."/>
            <person name="Ivanova N."/>
            <person name="Mikhailova N."/>
            <person name="Pati A."/>
            <person name="Chen A."/>
            <person name="Palaniappan K."/>
            <person name="Rohde M."/>
            <person name="Tindall B.J."/>
            <person name="Detter J.C."/>
            <person name="Goker M."/>
            <person name="Woyke T."/>
            <person name="Bristow J."/>
            <person name="Eisen J.A."/>
            <person name="Markowitz V."/>
            <person name="Hugenholtz P."/>
            <person name="Klenk H.P."/>
            <person name="Kyrpides N.C."/>
        </authorList>
    </citation>
    <scope>NUCLEOTIDE SEQUENCE</scope>
    <source>
        <strain evidence="3">DSM 17368 / JCM 12287 / NRRL B-23963</strain>
    </source>
</reference>
<dbReference type="STRING" id="926562.Oweho_1104"/>
<evidence type="ECO:0000313" key="3">
    <source>
        <dbReference type="Proteomes" id="UP000005631"/>
    </source>
</evidence>
<evidence type="ECO:0000256" key="1">
    <source>
        <dbReference type="SAM" id="Phobius"/>
    </source>
</evidence>
<proteinExistence type="predicted"/>
<protein>
    <submittedName>
        <fullName evidence="2">Uncharacterized protein</fullName>
    </submittedName>
</protein>
<accession>G8R4M1</accession>
<sequence>MNLIQLLEFLVGLFFTLGIGVQLRYEGIRKIHHGIAPLTSILFFMGTGSLVVLGISYFNLLLTIAASLGFIMSVFLVKGAINSHKKIR</sequence>
<keyword evidence="1" id="KW-1133">Transmembrane helix</keyword>
<name>G8R4M1_OWEHD</name>
<dbReference type="KEGG" id="oho:Oweho_1104"/>
<keyword evidence="3" id="KW-1185">Reference proteome</keyword>
<dbReference type="Proteomes" id="UP000005631">
    <property type="component" value="Chromosome"/>
</dbReference>
<keyword evidence="1" id="KW-0812">Transmembrane</keyword>
<evidence type="ECO:0000313" key="2">
    <source>
        <dbReference type="EMBL" id="AEV32110.1"/>
    </source>
</evidence>
<feature type="transmembrane region" description="Helical" evidence="1">
    <location>
        <begin position="35"/>
        <end position="55"/>
    </location>
</feature>
<organism evidence="2 3">
    <name type="scientific">Owenweeksia hongkongensis (strain DSM 17368 / CIP 108786 / JCM 12287 / NRRL B-23963 / UST20020801)</name>
    <dbReference type="NCBI Taxonomy" id="926562"/>
    <lineage>
        <taxon>Bacteria</taxon>
        <taxon>Pseudomonadati</taxon>
        <taxon>Bacteroidota</taxon>
        <taxon>Flavobacteriia</taxon>
        <taxon>Flavobacteriales</taxon>
        <taxon>Owenweeksiaceae</taxon>
        <taxon>Owenweeksia</taxon>
    </lineage>
</organism>
<gene>
    <name evidence="2" type="ordered locus">Oweho_1104</name>
</gene>
<feature type="transmembrane region" description="Helical" evidence="1">
    <location>
        <begin position="61"/>
        <end position="81"/>
    </location>
</feature>
<keyword evidence="1" id="KW-0472">Membrane</keyword>
<feature type="transmembrane region" description="Helical" evidence="1">
    <location>
        <begin position="6"/>
        <end position="23"/>
    </location>
</feature>
<dbReference type="RefSeq" id="WP_014201470.1">
    <property type="nucleotide sequence ID" value="NC_016599.1"/>
</dbReference>
<dbReference type="HOGENOM" id="CLU_2466064_0_0_10"/>
<dbReference type="EMBL" id="CP003156">
    <property type="protein sequence ID" value="AEV32110.1"/>
    <property type="molecule type" value="Genomic_DNA"/>
</dbReference>